<reference evidence="2 3" key="1">
    <citation type="submission" date="2018-11" db="EMBL/GenBank/DDBJ databases">
        <authorList>
            <consortium name="Pathogen Informatics"/>
        </authorList>
    </citation>
    <scope>NUCLEOTIDE SEQUENCE [LARGE SCALE GENOMIC DNA]</scope>
</reference>
<organism evidence="3 4">
    <name type="scientific">Heligmosomoides polygyrus</name>
    <name type="common">Parasitic roundworm</name>
    <dbReference type="NCBI Taxonomy" id="6339"/>
    <lineage>
        <taxon>Eukaryota</taxon>
        <taxon>Metazoa</taxon>
        <taxon>Ecdysozoa</taxon>
        <taxon>Nematoda</taxon>
        <taxon>Chromadorea</taxon>
        <taxon>Rhabditida</taxon>
        <taxon>Rhabditina</taxon>
        <taxon>Rhabditomorpha</taxon>
        <taxon>Strongyloidea</taxon>
        <taxon>Heligmosomidae</taxon>
        <taxon>Heligmosomoides</taxon>
    </lineage>
</organism>
<gene>
    <name evidence="2" type="ORF">HPBE_LOCUS12926</name>
</gene>
<evidence type="ECO:0000313" key="3">
    <source>
        <dbReference type="Proteomes" id="UP000050761"/>
    </source>
</evidence>
<dbReference type="Proteomes" id="UP000050761">
    <property type="component" value="Unassembled WGS sequence"/>
</dbReference>
<sequence length="85" mass="8807">MRPCGGEGEVLGEMDRVDRRVVVGVIAGRSADPAAGRLTPVTTSPHDILRGGATQKAQRTHVQGEPSMASVLAAPCECSADRAPQ</sequence>
<reference evidence="4" key="2">
    <citation type="submission" date="2019-09" db="UniProtKB">
        <authorList>
            <consortium name="WormBaseParasite"/>
        </authorList>
    </citation>
    <scope>IDENTIFICATION</scope>
</reference>
<evidence type="ECO:0000313" key="4">
    <source>
        <dbReference type="WBParaSite" id="HPBE_0001292501-mRNA-1"/>
    </source>
</evidence>
<evidence type="ECO:0000256" key="1">
    <source>
        <dbReference type="SAM" id="MobiDB-lite"/>
    </source>
</evidence>
<name>A0A183FWS5_HELPZ</name>
<dbReference type="EMBL" id="UZAH01027693">
    <property type="protein sequence ID" value="VDO94174.1"/>
    <property type="molecule type" value="Genomic_DNA"/>
</dbReference>
<feature type="region of interest" description="Disordered" evidence="1">
    <location>
        <begin position="33"/>
        <end position="53"/>
    </location>
</feature>
<dbReference type="WBParaSite" id="HPBE_0001292501-mRNA-1">
    <property type="protein sequence ID" value="HPBE_0001292501-mRNA-1"/>
    <property type="gene ID" value="HPBE_0001292501"/>
</dbReference>
<keyword evidence="3" id="KW-1185">Reference proteome</keyword>
<protein>
    <submittedName>
        <fullName evidence="2 4">Uncharacterized protein</fullName>
    </submittedName>
</protein>
<accession>A0A183FWS5</accession>
<proteinExistence type="predicted"/>
<evidence type="ECO:0000313" key="2">
    <source>
        <dbReference type="EMBL" id="VDO94174.1"/>
    </source>
</evidence>
<accession>A0A3P8AE07</accession>
<dbReference type="AlphaFoldDB" id="A0A183FWS5"/>